<dbReference type="Proteomes" id="UP000193467">
    <property type="component" value="Unassembled WGS sequence"/>
</dbReference>
<protein>
    <submittedName>
        <fullName evidence="2">Uncharacterized protein</fullName>
    </submittedName>
</protein>
<organism evidence="2 3">
    <name type="scientific">Leucosporidium creatinivorum</name>
    <dbReference type="NCBI Taxonomy" id="106004"/>
    <lineage>
        <taxon>Eukaryota</taxon>
        <taxon>Fungi</taxon>
        <taxon>Dikarya</taxon>
        <taxon>Basidiomycota</taxon>
        <taxon>Pucciniomycotina</taxon>
        <taxon>Microbotryomycetes</taxon>
        <taxon>Leucosporidiales</taxon>
        <taxon>Leucosporidium</taxon>
    </lineage>
</organism>
<name>A0A1Y2G3P3_9BASI</name>
<keyword evidence="3" id="KW-1185">Reference proteome</keyword>
<comment type="caution">
    <text evidence="2">The sequence shown here is derived from an EMBL/GenBank/DDBJ whole genome shotgun (WGS) entry which is preliminary data.</text>
</comment>
<feature type="region of interest" description="Disordered" evidence="1">
    <location>
        <begin position="65"/>
        <end position="101"/>
    </location>
</feature>
<evidence type="ECO:0000256" key="1">
    <source>
        <dbReference type="SAM" id="MobiDB-lite"/>
    </source>
</evidence>
<feature type="compositionally biased region" description="Polar residues" evidence="1">
    <location>
        <begin position="91"/>
        <end position="101"/>
    </location>
</feature>
<gene>
    <name evidence="2" type="ORF">BCR35DRAFT_155800</name>
</gene>
<dbReference type="AlphaFoldDB" id="A0A1Y2G3P3"/>
<proteinExistence type="predicted"/>
<dbReference type="InParanoid" id="A0A1Y2G3P3"/>
<reference evidence="2 3" key="1">
    <citation type="submission" date="2016-07" db="EMBL/GenBank/DDBJ databases">
        <title>Pervasive Adenine N6-methylation of Active Genes in Fungi.</title>
        <authorList>
            <consortium name="DOE Joint Genome Institute"/>
            <person name="Mondo S.J."/>
            <person name="Dannebaum R.O."/>
            <person name="Kuo R.C."/>
            <person name="Labutti K."/>
            <person name="Haridas S."/>
            <person name="Kuo A."/>
            <person name="Salamov A."/>
            <person name="Ahrendt S.R."/>
            <person name="Lipzen A."/>
            <person name="Sullivan W."/>
            <person name="Andreopoulos W.B."/>
            <person name="Clum A."/>
            <person name="Lindquist E."/>
            <person name="Daum C."/>
            <person name="Ramamoorthy G.K."/>
            <person name="Gryganskyi A."/>
            <person name="Culley D."/>
            <person name="Magnuson J.K."/>
            <person name="James T.Y."/>
            <person name="O'Malley M.A."/>
            <person name="Stajich J.E."/>
            <person name="Spatafora J.W."/>
            <person name="Visel A."/>
            <person name="Grigoriev I.V."/>
        </authorList>
    </citation>
    <scope>NUCLEOTIDE SEQUENCE [LARGE SCALE GENOMIC DNA]</scope>
    <source>
        <strain evidence="2 3">62-1032</strain>
    </source>
</reference>
<evidence type="ECO:0000313" key="3">
    <source>
        <dbReference type="Proteomes" id="UP000193467"/>
    </source>
</evidence>
<dbReference type="EMBL" id="MCGR01000005">
    <property type="protein sequence ID" value="ORY89650.1"/>
    <property type="molecule type" value="Genomic_DNA"/>
</dbReference>
<accession>A0A1Y2G3P3</accession>
<sequence>MKQRSTTLDKLLFSVVFIPARRAARCWCQRKGRARRTLHPAMLGPRWFVELLGMIMFSVVLHRSPASEEQQRAQPRSALGAYSSAREEDQQSSSRFSSAYL</sequence>
<evidence type="ECO:0000313" key="2">
    <source>
        <dbReference type="EMBL" id="ORY89650.1"/>
    </source>
</evidence>